<accession>A0ABT9D7Z0</accession>
<feature type="region of interest" description="Disordered" evidence="1">
    <location>
        <begin position="1"/>
        <end position="23"/>
    </location>
</feature>
<keyword evidence="3" id="KW-1185">Reference proteome</keyword>
<evidence type="ECO:0000313" key="2">
    <source>
        <dbReference type="EMBL" id="MDO8106982.1"/>
    </source>
</evidence>
<dbReference type="RefSeq" id="WP_304600619.1">
    <property type="nucleotide sequence ID" value="NZ_JAUQYO010000001.1"/>
</dbReference>
<proteinExistence type="predicted"/>
<evidence type="ECO:0000313" key="3">
    <source>
        <dbReference type="Proteomes" id="UP001232536"/>
    </source>
</evidence>
<name>A0ABT9D7Z0_9CELL</name>
<sequence length="68" mass="7281">MSRARPADLPRPRAVDPDASAPRRGVSVVLELPEASPRELLEVADTLHSLALDLVPGASARTEVRLTD</sequence>
<dbReference type="EMBL" id="JAUQYP010000001">
    <property type="protein sequence ID" value="MDO8106982.1"/>
    <property type="molecule type" value="Genomic_DNA"/>
</dbReference>
<reference evidence="2 3" key="1">
    <citation type="submission" date="2023-07" db="EMBL/GenBank/DDBJ databases">
        <title>Description of novel actinomycetes strains, isolated from tidal flat sediment.</title>
        <authorList>
            <person name="Lu C."/>
        </authorList>
    </citation>
    <scope>NUCLEOTIDE SEQUENCE [LARGE SCALE GENOMIC DNA]</scope>
    <source>
        <strain evidence="2 3">SYSU T00b441</strain>
    </source>
</reference>
<feature type="compositionally biased region" description="Basic and acidic residues" evidence="1">
    <location>
        <begin position="1"/>
        <end position="16"/>
    </location>
</feature>
<gene>
    <name evidence="2" type="ORF">Q6348_07195</name>
</gene>
<dbReference type="Proteomes" id="UP001232536">
    <property type="component" value="Unassembled WGS sequence"/>
</dbReference>
<comment type="caution">
    <text evidence="2">The sequence shown here is derived from an EMBL/GenBank/DDBJ whole genome shotgun (WGS) entry which is preliminary data.</text>
</comment>
<protein>
    <submittedName>
        <fullName evidence="2">Uncharacterized protein</fullName>
    </submittedName>
</protein>
<evidence type="ECO:0000256" key="1">
    <source>
        <dbReference type="SAM" id="MobiDB-lite"/>
    </source>
</evidence>
<organism evidence="2 3">
    <name type="scientific">Actinotalea lenta</name>
    <dbReference type="NCBI Taxonomy" id="3064654"/>
    <lineage>
        <taxon>Bacteria</taxon>
        <taxon>Bacillati</taxon>
        <taxon>Actinomycetota</taxon>
        <taxon>Actinomycetes</taxon>
        <taxon>Micrococcales</taxon>
        <taxon>Cellulomonadaceae</taxon>
        <taxon>Actinotalea</taxon>
    </lineage>
</organism>